<dbReference type="Proteomes" id="UP000254220">
    <property type="component" value="Unassembled WGS sequence"/>
</dbReference>
<dbReference type="EMBL" id="UGYB01000001">
    <property type="protein sequence ID" value="SUI03967.1"/>
    <property type="molecule type" value="Genomic_DNA"/>
</dbReference>
<reference evidence="1 2" key="1">
    <citation type="submission" date="2018-06" db="EMBL/GenBank/DDBJ databases">
        <authorList>
            <consortium name="Pathogen Informatics"/>
            <person name="Doyle S."/>
        </authorList>
    </citation>
    <scope>NUCLEOTIDE SEQUENCE [LARGE SCALE GENOMIC DNA]</scope>
    <source>
        <strain evidence="1 2">NCTC12420</strain>
    </source>
</reference>
<dbReference type="Gene3D" id="2.30.110.20">
    <property type="entry name" value="Hcp1-like"/>
    <property type="match status" value="1"/>
</dbReference>
<accession>A0A379XTZ7</accession>
<protein>
    <submittedName>
        <fullName evidence="1">Type VI secretion system effector, Hcp1 family</fullName>
    </submittedName>
</protein>
<gene>
    <name evidence="1" type="primary">hcpA_2</name>
    <name evidence="1" type="ORF">NCTC12420_03792</name>
</gene>
<name>A0A379XTZ7_SALER</name>
<dbReference type="AlphaFoldDB" id="A0A379XTZ7"/>
<organism evidence="1 2">
    <name type="scientific">Salmonella enterica subsp. indica</name>
    <dbReference type="NCBI Taxonomy" id="59207"/>
    <lineage>
        <taxon>Bacteria</taxon>
        <taxon>Pseudomonadati</taxon>
        <taxon>Pseudomonadota</taxon>
        <taxon>Gammaproteobacteria</taxon>
        <taxon>Enterobacterales</taxon>
        <taxon>Enterobacteriaceae</taxon>
        <taxon>Salmonella</taxon>
    </lineage>
</organism>
<dbReference type="InterPro" id="IPR036624">
    <property type="entry name" value="Hcp1-lik_sf"/>
</dbReference>
<sequence length="43" mass="4584">MANPVYLTLNGEFQGLISAGCSSMPSISNKAQLTHQDQIMVTS</sequence>
<evidence type="ECO:0000313" key="1">
    <source>
        <dbReference type="EMBL" id="SUI03967.1"/>
    </source>
</evidence>
<evidence type="ECO:0000313" key="2">
    <source>
        <dbReference type="Proteomes" id="UP000254220"/>
    </source>
</evidence>
<proteinExistence type="predicted"/>